<dbReference type="Pfam" id="PF02770">
    <property type="entry name" value="Acyl-CoA_dh_M"/>
    <property type="match status" value="1"/>
</dbReference>
<dbReference type="Pfam" id="PF00441">
    <property type="entry name" value="Acyl-CoA_dh_1"/>
    <property type="match status" value="1"/>
</dbReference>
<dbReference type="PANTHER" id="PTHR48083:SF13">
    <property type="entry name" value="ACYL-COA DEHYDROGENASE FAMILY MEMBER 11"/>
    <property type="match status" value="1"/>
</dbReference>
<feature type="domain" description="Acyl-CoA oxidase/dehydrogenase middle" evidence="10">
    <location>
        <begin position="130"/>
        <end position="185"/>
    </location>
</feature>
<dbReference type="InterPro" id="IPR036250">
    <property type="entry name" value="AcylCo_DH-like_C"/>
</dbReference>
<dbReference type="Pfam" id="PF02771">
    <property type="entry name" value="Acyl-CoA_dh_N"/>
    <property type="match status" value="1"/>
</dbReference>
<dbReference type="InterPro" id="IPR037069">
    <property type="entry name" value="AcylCoA_DH/ox_N_sf"/>
</dbReference>
<evidence type="ECO:0000313" key="13">
    <source>
        <dbReference type="Proteomes" id="UP000059574"/>
    </source>
</evidence>
<dbReference type="GO" id="GO:0050660">
    <property type="term" value="F:flavin adenine dinucleotide binding"/>
    <property type="evidence" value="ECO:0007669"/>
    <property type="project" value="InterPro"/>
</dbReference>
<evidence type="ECO:0000256" key="3">
    <source>
        <dbReference type="ARBA" id="ARBA00011738"/>
    </source>
</evidence>
<evidence type="ECO:0000256" key="5">
    <source>
        <dbReference type="ARBA" id="ARBA00022827"/>
    </source>
</evidence>
<dbReference type="Gene3D" id="1.10.540.10">
    <property type="entry name" value="Acyl-CoA dehydrogenase/oxidase, N-terminal domain"/>
    <property type="match status" value="1"/>
</dbReference>
<evidence type="ECO:0000256" key="6">
    <source>
        <dbReference type="ARBA" id="ARBA00023002"/>
    </source>
</evidence>
<evidence type="ECO:0000256" key="8">
    <source>
        <dbReference type="SAM" id="MobiDB-lite"/>
    </source>
</evidence>
<organism evidence="12 13">
    <name type="scientific">Arthrobacter alpinus</name>
    <dbReference type="NCBI Taxonomy" id="656366"/>
    <lineage>
        <taxon>Bacteria</taxon>
        <taxon>Bacillati</taxon>
        <taxon>Actinomycetota</taxon>
        <taxon>Actinomycetes</taxon>
        <taxon>Micrococcales</taxon>
        <taxon>Micrococcaceae</taxon>
        <taxon>Arthrobacter</taxon>
    </lineage>
</organism>
<feature type="domain" description="Acyl-CoA dehydrogenase/oxidase N-terminal" evidence="11">
    <location>
        <begin position="15"/>
        <end position="126"/>
    </location>
</feature>
<evidence type="ECO:0000256" key="7">
    <source>
        <dbReference type="RuleBase" id="RU362125"/>
    </source>
</evidence>
<reference evidence="13" key="1">
    <citation type="submission" date="2015-11" db="EMBL/GenBank/DDBJ databases">
        <authorList>
            <person name="Kumar R."/>
            <person name="Singh D."/>
            <person name="Swarnkar M.K."/>
            <person name="Singh A.K."/>
            <person name="Kumar S."/>
        </authorList>
    </citation>
    <scope>NUCLEOTIDE SEQUENCE [LARGE SCALE GENOMIC DNA]</scope>
    <source>
        <strain evidence="13">ERGS4:06</strain>
    </source>
</reference>
<dbReference type="RefSeq" id="WP_062285637.1">
    <property type="nucleotide sequence ID" value="NZ_CP013200.1"/>
</dbReference>
<dbReference type="SUPFAM" id="SSF47203">
    <property type="entry name" value="Acyl-CoA dehydrogenase C-terminal domain-like"/>
    <property type="match status" value="1"/>
</dbReference>
<dbReference type="InterPro" id="IPR046373">
    <property type="entry name" value="Acyl-CoA_Oxase/DH_mid-dom_sf"/>
</dbReference>
<keyword evidence="5 7" id="KW-0274">FAD</keyword>
<feature type="domain" description="Acyl-CoA dehydrogenase/oxidase C-terminal" evidence="9">
    <location>
        <begin position="277"/>
        <end position="424"/>
    </location>
</feature>
<dbReference type="Gene3D" id="1.20.140.10">
    <property type="entry name" value="Butyryl-CoA Dehydrogenase, subunit A, domain 3"/>
    <property type="match status" value="1"/>
</dbReference>
<dbReference type="InterPro" id="IPR006091">
    <property type="entry name" value="Acyl-CoA_Oxase/DH_mid-dom"/>
</dbReference>
<dbReference type="Gene3D" id="2.40.110.10">
    <property type="entry name" value="Butyryl-CoA Dehydrogenase, subunit A, domain 2"/>
    <property type="match status" value="1"/>
</dbReference>
<keyword evidence="6 7" id="KW-0560">Oxidoreductase</keyword>
<comment type="similarity">
    <text evidence="2 7">Belongs to the acyl-CoA dehydrogenase family.</text>
</comment>
<reference evidence="12 13" key="2">
    <citation type="journal article" date="2016" name="J. Biotechnol.">
        <title>Complete genome sequence of Arthrobacter alpinus ERGS4:06, a yellow pigmented bacterium tolerant to cold and radiations isolated from Sikkim Himalaya.</title>
        <authorList>
            <person name="Kumar R."/>
            <person name="Singh D."/>
            <person name="Swarnkar M.K."/>
            <person name="Singh A.K."/>
            <person name="Kumar S."/>
        </authorList>
    </citation>
    <scope>NUCLEOTIDE SEQUENCE [LARGE SCALE GENOMIC DNA]</scope>
    <source>
        <strain evidence="12 13">ERGS4:06</strain>
    </source>
</reference>
<protein>
    <submittedName>
        <fullName evidence="12">Acyl-CoA dehydrogenase</fullName>
    </submittedName>
</protein>
<evidence type="ECO:0000259" key="10">
    <source>
        <dbReference type="Pfam" id="PF02770"/>
    </source>
</evidence>
<dbReference type="Proteomes" id="UP000059574">
    <property type="component" value="Chromosome"/>
</dbReference>
<dbReference type="AlphaFoldDB" id="A0A0S2LV91"/>
<dbReference type="InterPro" id="IPR009075">
    <property type="entry name" value="AcylCo_DH/oxidase_C"/>
</dbReference>
<dbReference type="OrthoDB" id="2769798at2"/>
<dbReference type="PANTHER" id="PTHR48083">
    <property type="entry name" value="MEDIUM-CHAIN SPECIFIC ACYL-COA DEHYDROGENASE, MITOCHONDRIAL-RELATED"/>
    <property type="match status" value="1"/>
</dbReference>
<dbReference type="EMBL" id="CP013200">
    <property type="protein sequence ID" value="ALO65314.1"/>
    <property type="molecule type" value="Genomic_DNA"/>
</dbReference>
<feature type="compositionally biased region" description="Gly residues" evidence="8">
    <location>
        <begin position="189"/>
        <end position="203"/>
    </location>
</feature>
<dbReference type="InterPro" id="IPR009100">
    <property type="entry name" value="AcylCoA_DH/oxidase_NM_dom_sf"/>
</dbReference>
<dbReference type="GO" id="GO:0003995">
    <property type="term" value="F:acyl-CoA dehydrogenase activity"/>
    <property type="evidence" value="ECO:0007669"/>
    <property type="project" value="TreeGrafter"/>
</dbReference>
<gene>
    <name evidence="12" type="ORF">AS189_00915</name>
</gene>
<keyword evidence="4 7" id="KW-0285">Flavoprotein</keyword>
<dbReference type="SUPFAM" id="SSF56645">
    <property type="entry name" value="Acyl-CoA dehydrogenase NM domain-like"/>
    <property type="match status" value="1"/>
</dbReference>
<name>A0A0S2LV91_9MICC</name>
<sequence length="449" mass="46922">MNGTPPAGLYPGAVEDLRQRTRTFIRSTVIPAEPRPGQALNMAVRRELQGAAREAGVFAPHVPVEFGGQGLAVEHWSPVFQEAGYSPIGPAVLNAMAPDEGNMHMLNLIGSAAQKRQFLAPLAAGEISSCFAMTEPHPGAGSDPDALTTTAVRDGSGWLITGHKRFTSGATFASFAIVMARTVVDAAGGQGAEHGEGGPGPGAAGAPASTAASAGAVSVGAVWAGATMFLVPMDTPGVRIGTPIHTVDRYLPGGHPNVHFDGVHVPRSAVLGEAGLGFKYAQVRLGPARLTHCMRWLGLARRAMDIMLDRANTREIFGAHLSQLGIAQELIAQSVIDIETSDAIIAKCAALLAVDAKAGSALSSVAKVHVSEAVYRVIDRAVQLCGGDGVSDGLPLAQYLNEVRPFRIYDGSTETHKWAIARRAASDRRRAVHGGESFQGAAKIYEGER</sequence>
<accession>A0A0S2LV91</accession>
<dbReference type="GO" id="GO:0005737">
    <property type="term" value="C:cytoplasm"/>
    <property type="evidence" value="ECO:0007669"/>
    <property type="project" value="TreeGrafter"/>
</dbReference>
<dbReference type="InterPro" id="IPR013786">
    <property type="entry name" value="AcylCoA_DH/ox_N"/>
</dbReference>
<evidence type="ECO:0000256" key="2">
    <source>
        <dbReference type="ARBA" id="ARBA00009347"/>
    </source>
</evidence>
<comment type="subunit">
    <text evidence="3">Homodimer.</text>
</comment>
<dbReference type="GO" id="GO:0033539">
    <property type="term" value="P:fatty acid beta-oxidation using acyl-CoA dehydrogenase"/>
    <property type="evidence" value="ECO:0007669"/>
    <property type="project" value="TreeGrafter"/>
</dbReference>
<proteinExistence type="inferred from homology"/>
<evidence type="ECO:0000259" key="11">
    <source>
        <dbReference type="Pfam" id="PF02771"/>
    </source>
</evidence>
<evidence type="ECO:0000256" key="4">
    <source>
        <dbReference type="ARBA" id="ARBA00022630"/>
    </source>
</evidence>
<evidence type="ECO:0000259" key="9">
    <source>
        <dbReference type="Pfam" id="PF00441"/>
    </source>
</evidence>
<comment type="cofactor">
    <cofactor evidence="1 7">
        <name>FAD</name>
        <dbReference type="ChEBI" id="CHEBI:57692"/>
    </cofactor>
</comment>
<dbReference type="InterPro" id="IPR050741">
    <property type="entry name" value="Acyl-CoA_dehydrogenase"/>
</dbReference>
<evidence type="ECO:0000256" key="1">
    <source>
        <dbReference type="ARBA" id="ARBA00001974"/>
    </source>
</evidence>
<evidence type="ECO:0000313" key="12">
    <source>
        <dbReference type="EMBL" id="ALO65314.1"/>
    </source>
</evidence>
<feature type="region of interest" description="Disordered" evidence="8">
    <location>
        <begin position="189"/>
        <end position="209"/>
    </location>
</feature>